<evidence type="ECO:0000313" key="2">
    <source>
        <dbReference type="Proteomes" id="UP000649617"/>
    </source>
</evidence>
<protein>
    <submittedName>
        <fullName evidence="1">Uncharacterized protein</fullName>
    </submittedName>
</protein>
<accession>A0A812KTT0</accession>
<dbReference type="AlphaFoldDB" id="A0A812KTT0"/>
<name>A0A812KTT0_SYMPI</name>
<organism evidence="1 2">
    <name type="scientific">Symbiodinium pilosum</name>
    <name type="common">Dinoflagellate</name>
    <dbReference type="NCBI Taxonomy" id="2952"/>
    <lineage>
        <taxon>Eukaryota</taxon>
        <taxon>Sar</taxon>
        <taxon>Alveolata</taxon>
        <taxon>Dinophyceae</taxon>
        <taxon>Suessiales</taxon>
        <taxon>Symbiodiniaceae</taxon>
        <taxon>Symbiodinium</taxon>
    </lineage>
</organism>
<dbReference type="Proteomes" id="UP000649617">
    <property type="component" value="Unassembled WGS sequence"/>
</dbReference>
<gene>
    <name evidence="1" type="ORF">SPIL2461_LOCUS3821</name>
</gene>
<comment type="caution">
    <text evidence="1">The sequence shown here is derived from an EMBL/GenBank/DDBJ whole genome shotgun (WGS) entry which is preliminary data.</text>
</comment>
<dbReference type="EMBL" id="CAJNIZ010004781">
    <property type="protein sequence ID" value="CAE7235918.1"/>
    <property type="molecule type" value="Genomic_DNA"/>
</dbReference>
<reference evidence="1" key="1">
    <citation type="submission" date="2021-02" db="EMBL/GenBank/DDBJ databases">
        <authorList>
            <person name="Dougan E. K."/>
            <person name="Rhodes N."/>
            <person name="Thang M."/>
            <person name="Chan C."/>
        </authorList>
    </citation>
    <scope>NUCLEOTIDE SEQUENCE</scope>
</reference>
<sequence length="101" mass="11254">QLVLETLSRGQLHAHAERLAIASYTAYPGVHRLLMSVDPGDCMRGLATWRGWWWGVKNAQDGIYPSAVFGGPSDDAHLAEWAVLILGEVRRLVCARWDQVL</sequence>
<keyword evidence="2" id="KW-1185">Reference proteome</keyword>
<proteinExistence type="predicted"/>
<evidence type="ECO:0000313" key="1">
    <source>
        <dbReference type="EMBL" id="CAE7235918.1"/>
    </source>
</evidence>
<feature type="non-terminal residue" evidence="1">
    <location>
        <position position="1"/>
    </location>
</feature>